<accession>A0A109UYW6</accession>
<dbReference type="RefSeq" id="XP_017987214.1">
    <property type="nucleotide sequence ID" value="XM_018132208.1"/>
</dbReference>
<name>A0A109UYW6_9SACH</name>
<gene>
    <name evidence="2" type="ORF">AW171_hschr42102</name>
</gene>
<reference evidence="2 3" key="1">
    <citation type="submission" date="2016-01" db="EMBL/GenBank/DDBJ databases">
        <title>Genome sequence of the yeast Holleya sinecauda.</title>
        <authorList>
            <person name="Dietrich F.S."/>
        </authorList>
    </citation>
    <scope>NUCLEOTIDE SEQUENCE [LARGE SCALE GENOMIC DNA]</scope>
    <source>
        <strain evidence="2 3">ATCC 58844</strain>
    </source>
</reference>
<dbReference type="GeneID" id="28723456"/>
<dbReference type="EMBL" id="CP014244">
    <property type="protein sequence ID" value="AMD20218.1"/>
    <property type="molecule type" value="Genomic_DNA"/>
</dbReference>
<dbReference type="Proteomes" id="UP000243052">
    <property type="component" value="Chromosome iv"/>
</dbReference>
<sequence>MSKRSPNTPIAGLQKKLKTSQLGTNNGAVESDVATRLRRQLLVVQIELDRVKTLNKFLEWERTMQVHH</sequence>
<dbReference type="AlphaFoldDB" id="A0A109UYW6"/>
<proteinExistence type="predicted"/>
<feature type="compositionally biased region" description="Polar residues" evidence="1">
    <location>
        <begin position="19"/>
        <end position="28"/>
    </location>
</feature>
<protein>
    <submittedName>
        <fullName evidence="2">HDL526Wp</fullName>
    </submittedName>
</protein>
<evidence type="ECO:0000256" key="1">
    <source>
        <dbReference type="SAM" id="MobiDB-lite"/>
    </source>
</evidence>
<dbReference type="OrthoDB" id="4064403at2759"/>
<organism evidence="2 3">
    <name type="scientific">Eremothecium sinecaudum</name>
    <dbReference type="NCBI Taxonomy" id="45286"/>
    <lineage>
        <taxon>Eukaryota</taxon>
        <taxon>Fungi</taxon>
        <taxon>Dikarya</taxon>
        <taxon>Ascomycota</taxon>
        <taxon>Saccharomycotina</taxon>
        <taxon>Saccharomycetes</taxon>
        <taxon>Saccharomycetales</taxon>
        <taxon>Saccharomycetaceae</taxon>
        <taxon>Eremothecium</taxon>
    </lineage>
</organism>
<feature type="region of interest" description="Disordered" evidence="1">
    <location>
        <begin position="1"/>
        <end position="29"/>
    </location>
</feature>
<evidence type="ECO:0000313" key="3">
    <source>
        <dbReference type="Proteomes" id="UP000243052"/>
    </source>
</evidence>
<keyword evidence="3" id="KW-1185">Reference proteome</keyword>
<evidence type="ECO:0000313" key="2">
    <source>
        <dbReference type="EMBL" id="AMD20218.1"/>
    </source>
</evidence>